<dbReference type="EMBL" id="JADJMH010000002">
    <property type="protein sequence ID" value="MBK7674233.1"/>
    <property type="molecule type" value="Genomic_DNA"/>
</dbReference>
<organism evidence="1 2">
    <name type="scientific">Candidatus Accumulibacter proximus</name>
    <dbReference type="NCBI Taxonomy" id="2954385"/>
    <lineage>
        <taxon>Bacteria</taxon>
        <taxon>Pseudomonadati</taxon>
        <taxon>Pseudomonadota</taxon>
        <taxon>Betaproteobacteria</taxon>
        <taxon>Candidatus Accumulibacter</taxon>
    </lineage>
</organism>
<accession>A0A935PXJ2</accession>
<evidence type="ECO:0000313" key="2">
    <source>
        <dbReference type="Proteomes" id="UP000697998"/>
    </source>
</evidence>
<proteinExistence type="predicted"/>
<dbReference type="Proteomes" id="UP000697998">
    <property type="component" value="Unassembled WGS sequence"/>
</dbReference>
<name>A0A935PXJ2_9PROT</name>
<gene>
    <name evidence="1" type="ORF">IPJ27_05400</name>
</gene>
<reference evidence="1 2" key="1">
    <citation type="submission" date="2020-10" db="EMBL/GenBank/DDBJ databases">
        <title>Connecting structure to function with the recovery of over 1000 high-quality activated sludge metagenome-assembled genomes encoding full-length rRNA genes using long-read sequencing.</title>
        <authorList>
            <person name="Singleton C.M."/>
            <person name="Petriglieri F."/>
            <person name="Kristensen J.M."/>
            <person name="Kirkegaard R.H."/>
            <person name="Michaelsen T.Y."/>
            <person name="Andersen M.H."/>
            <person name="Karst S.M."/>
            <person name="Dueholm M.S."/>
            <person name="Nielsen P.H."/>
            <person name="Albertsen M."/>
        </authorList>
    </citation>
    <scope>NUCLEOTIDE SEQUENCE [LARGE SCALE GENOMIC DNA]</scope>
    <source>
        <strain evidence="1">EsbW_18-Q3-R4-48_BATAC.285</strain>
    </source>
</reference>
<dbReference type="AlphaFoldDB" id="A0A935PXJ2"/>
<protein>
    <submittedName>
        <fullName evidence="1">Metal-binding protein</fullName>
    </submittedName>
</protein>
<comment type="caution">
    <text evidence="1">The sequence shown here is derived from an EMBL/GenBank/DDBJ whole genome shotgun (WGS) entry which is preliminary data.</text>
</comment>
<evidence type="ECO:0000313" key="1">
    <source>
        <dbReference type="EMBL" id="MBK7674233.1"/>
    </source>
</evidence>
<sequence>MSDRQACALCGLDCGIRPLILQTAERRLPFCCEGCRGIYQMLHEINEVPPDSPQNDNESD</sequence>